<reference evidence="9" key="2">
    <citation type="journal article" date="2021" name="PeerJ">
        <title>Extensive microbial diversity within the chicken gut microbiome revealed by metagenomics and culture.</title>
        <authorList>
            <person name="Gilroy R."/>
            <person name="Ravi A."/>
            <person name="Getino M."/>
            <person name="Pursley I."/>
            <person name="Horton D.L."/>
            <person name="Alikhan N.F."/>
            <person name="Baker D."/>
            <person name="Gharbi K."/>
            <person name="Hall N."/>
            <person name="Watson M."/>
            <person name="Adriaenssens E.M."/>
            <person name="Foster-Nyarko E."/>
            <person name="Jarju S."/>
            <person name="Secka A."/>
            <person name="Antonio M."/>
            <person name="Oren A."/>
            <person name="Chaudhuri R.R."/>
            <person name="La Ragione R."/>
            <person name="Hildebrand F."/>
            <person name="Pallen M.J."/>
        </authorList>
    </citation>
    <scope>NUCLEOTIDE SEQUENCE</scope>
    <source>
        <strain evidence="9">ChiGjej1B1-24693</strain>
    </source>
</reference>
<accession>A0A9D1KML5</accession>
<dbReference type="PANTHER" id="PTHR43133">
    <property type="entry name" value="RNA POLYMERASE ECF-TYPE SIGMA FACTO"/>
    <property type="match status" value="1"/>
</dbReference>
<proteinExistence type="inferred from homology"/>
<evidence type="ECO:0000259" key="7">
    <source>
        <dbReference type="Pfam" id="PF08281"/>
    </source>
</evidence>
<gene>
    <name evidence="9" type="ORF">IAA98_12815</name>
</gene>
<dbReference type="SUPFAM" id="SSF88659">
    <property type="entry name" value="Sigma3 and sigma4 domains of RNA polymerase sigma factors"/>
    <property type="match status" value="1"/>
</dbReference>
<dbReference type="NCBIfam" id="TIGR02937">
    <property type="entry name" value="sigma70-ECF"/>
    <property type="match status" value="1"/>
</dbReference>
<evidence type="ECO:0000313" key="10">
    <source>
        <dbReference type="Proteomes" id="UP000886842"/>
    </source>
</evidence>
<protein>
    <submittedName>
        <fullName evidence="9">Sigma-70 family RNA polymerase sigma factor</fullName>
    </submittedName>
</protein>
<dbReference type="GO" id="GO:0016987">
    <property type="term" value="F:sigma factor activity"/>
    <property type="evidence" value="ECO:0007669"/>
    <property type="project" value="UniProtKB-KW"/>
</dbReference>
<evidence type="ECO:0000256" key="1">
    <source>
        <dbReference type="ARBA" id="ARBA00010641"/>
    </source>
</evidence>
<dbReference type="EMBL" id="DVLP01000375">
    <property type="protein sequence ID" value="HIT76459.1"/>
    <property type="molecule type" value="Genomic_DNA"/>
</dbReference>
<dbReference type="InterPro" id="IPR007627">
    <property type="entry name" value="RNA_pol_sigma70_r2"/>
</dbReference>
<dbReference type="SUPFAM" id="SSF88946">
    <property type="entry name" value="Sigma2 domain of RNA polymerase sigma factors"/>
    <property type="match status" value="1"/>
</dbReference>
<dbReference type="CDD" id="cd06171">
    <property type="entry name" value="Sigma70_r4"/>
    <property type="match status" value="1"/>
</dbReference>
<dbReference type="InterPro" id="IPR014305">
    <property type="entry name" value="RNA_pol_sigma-G_actinobac"/>
</dbReference>
<evidence type="ECO:0000256" key="5">
    <source>
        <dbReference type="ARBA" id="ARBA00023163"/>
    </source>
</evidence>
<dbReference type="InterPro" id="IPR039425">
    <property type="entry name" value="RNA_pol_sigma-70-like"/>
</dbReference>
<feature type="domain" description="RNA polymerase sigma factor 70 region 4 type 2" evidence="7">
    <location>
        <begin position="135"/>
        <end position="187"/>
    </location>
</feature>
<feature type="domain" description="SnoaL-like" evidence="8">
    <location>
        <begin position="217"/>
        <end position="298"/>
    </location>
</feature>
<evidence type="ECO:0000256" key="2">
    <source>
        <dbReference type="ARBA" id="ARBA00011344"/>
    </source>
</evidence>
<dbReference type="InterPro" id="IPR014284">
    <property type="entry name" value="RNA_pol_sigma-70_dom"/>
</dbReference>
<comment type="similarity">
    <text evidence="1">Belongs to the sigma-70 factor family. ECF subfamily.</text>
</comment>
<dbReference type="GO" id="GO:0006352">
    <property type="term" value="P:DNA-templated transcription initiation"/>
    <property type="evidence" value="ECO:0007669"/>
    <property type="project" value="InterPro"/>
</dbReference>
<dbReference type="PANTHER" id="PTHR43133:SF65">
    <property type="entry name" value="ECF RNA POLYMERASE SIGMA FACTOR SIGG"/>
    <property type="match status" value="1"/>
</dbReference>
<evidence type="ECO:0000256" key="3">
    <source>
        <dbReference type="ARBA" id="ARBA00023015"/>
    </source>
</evidence>
<reference evidence="9" key="1">
    <citation type="submission" date="2020-10" db="EMBL/GenBank/DDBJ databases">
        <authorList>
            <person name="Gilroy R."/>
        </authorList>
    </citation>
    <scope>NUCLEOTIDE SEQUENCE</scope>
    <source>
        <strain evidence="9">ChiGjej1B1-24693</strain>
    </source>
</reference>
<organism evidence="9 10">
    <name type="scientific">Candidatus Avipropionibacterium avicola</name>
    <dbReference type="NCBI Taxonomy" id="2840701"/>
    <lineage>
        <taxon>Bacteria</taxon>
        <taxon>Bacillati</taxon>
        <taxon>Actinomycetota</taxon>
        <taxon>Actinomycetes</taxon>
        <taxon>Propionibacteriales</taxon>
        <taxon>Propionibacteriaceae</taxon>
        <taxon>Propionibacteriaceae incertae sedis</taxon>
        <taxon>Candidatus Avipropionibacterium</taxon>
    </lineage>
</organism>
<dbReference type="Pfam" id="PF12680">
    <property type="entry name" value="SnoaL_2"/>
    <property type="match status" value="1"/>
</dbReference>
<dbReference type="Gene3D" id="1.10.1740.10">
    <property type="match status" value="1"/>
</dbReference>
<dbReference type="InterPro" id="IPR037401">
    <property type="entry name" value="SnoaL-like"/>
</dbReference>
<dbReference type="InterPro" id="IPR013249">
    <property type="entry name" value="RNA_pol_sigma70_r4_t2"/>
</dbReference>
<dbReference type="NCBIfam" id="TIGR02960">
    <property type="entry name" value="SigX5"/>
    <property type="match status" value="1"/>
</dbReference>
<dbReference type="InterPro" id="IPR032710">
    <property type="entry name" value="NTF2-like_dom_sf"/>
</dbReference>
<dbReference type="Gene3D" id="3.10.450.50">
    <property type="match status" value="1"/>
</dbReference>
<evidence type="ECO:0000259" key="6">
    <source>
        <dbReference type="Pfam" id="PF04542"/>
    </source>
</evidence>
<dbReference type="SUPFAM" id="SSF54427">
    <property type="entry name" value="NTF2-like"/>
    <property type="match status" value="1"/>
</dbReference>
<evidence type="ECO:0000256" key="4">
    <source>
        <dbReference type="ARBA" id="ARBA00023082"/>
    </source>
</evidence>
<comment type="subunit">
    <text evidence="2">Interacts transiently with the RNA polymerase catalytic core formed by RpoA, RpoB, RpoC and RpoZ (2 alpha, 1 beta, 1 beta' and 1 omega subunit) to form the RNA polymerase holoenzyme that can initiate transcription.</text>
</comment>
<sequence>MVRVTITAPVSDDLEEHRREILAHCYRFFGNHAEAEDATQETMVRAWQRASDFEGRSSVRTWLYRIATRICLDMAKSPQRRALPVDLQTAGQVPEDPTTLRTMPESTWIGPIADHQLPERSDPAELAQLHDSVRLAFISALQLLPPRQRAVLILRDVLAWSAAECGAALELTVASVNSALARARRTMAGARGVREESEVDGSGNRSLLDEADRELMERYVSAFERYDVAGLVALLTEDAQFSMPPFALWFEGRDSIEEWWNGPGAICRDSRLLLTRANGRPAVAAYHSVGDGRWEPFAIHVVDRAGDSISSITHFMGAGVFEEFGLPDVITEASDQGH</sequence>
<keyword evidence="3" id="KW-0805">Transcription regulation</keyword>
<comment type="caution">
    <text evidence="9">The sequence shown here is derived from an EMBL/GenBank/DDBJ whole genome shotgun (WGS) entry which is preliminary data.</text>
</comment>
<dbReference type="Proteomes" id="UP000886842">
    <property type="component" value="Unassembled WGS sequence"/>
</dbReference>
<dbReference type="InterPro" id="IPR036388">
    <property type="entry name" value="WH-like_DNA-bd_sf"/>
</dbReference>
<keyword evidence="5" id="KW-0804">Transcription</keyword>
<keyword evidence="4" id="KW-0731">Sigma factor</keyword>
<dbReference type="NCBIfam" id="NF006089">
    <property type="entry name" value="PRK08241.1"/>
    <property type="match status" value="1"/>
</dbReference>
<feature type="domain" description="RNA polymerase sigma-70 region 2" evidence="6">
    <location>
        <begin position="15"/>
        <end position="80"/>
    </location>
</feature>
<evidence type="ECO:0000313" key="9">
    <source>
        <dbReference type="EMBL" id="HIT76459.1"/>
    </source>
</evidence>
<dbReference type="InterPro" id="IPR013324">
    <property type="entry name" value="RNA_pol_sigma_r3/r4-like"/>
</dbReference>
<name>A0A9D1KML5_9ACTN</name>
<dbReference type="Pfam" id="PF04542">
    <property type="entry name" value="Sigma70_r2"/>
    <property type="match status" value="1"/>
</dbReference>
<dbReference type="Pfam" id="PF08281">
    <property type="entry name" value="Sigma70_r4_2"/>
    <property type="match status" value="1"/>
</dbReference>
<evidence type="ECO:0000259" key="8">
    <source>
        <dbReference type="Pfam" id="PF12680"/>
    </source>
</evidence>
<dbReference type="GO" id="GO:0003677">
    <property type="term" value="F:DNA binding"/>
    <property type="evidence" value="ECO:0007669"/>
    <property type="project" value="InterPro"/>
</dbReference>
<dbReference type="AlphaFoldDB" id="A0A9D1KML5"/>
<dbReference type="InterPro" id="IPR013325">
    <property type="entry name" value="RNA_pol_sigma_r2"/>
</dbReference>
<dbReference type="Gene3D" id="1.10.10.10">
    <property type="entry name" value="Winged helix-like DNA-binding domain superfamily/Winged helix DNA-binding domain"/>
    <property type="match status" value="1"/>
</dbReference>